<evidence type="ECO:0000313" key="16">
    <source>
        <dbReference type="EMBL" id="KAG7095000.1"/>
    </source>
</evidence>
<evidence type="ECO:0000313" key="17">
    <source>
        <dbReference type="Proteomes" id="UP001049176"/>
    </source>
</evidence>
<evidence type="ECO:0000256" key="14">
    <source>
        <dbReference type="SAM" id="MobiDB-lite"/>
    </source>
</evidence>
<keyword evidence="8" id="KW-0539">Nucleus</keyword>
<dbReference type="GO" id="GO:0008379">
    <property type="term" value="F:thioredoxin peroxidase activity"/>
    <property type="evidence" value="ECO:0007669"/>
    <property type="project" value="TreeGrafter"/>
</dbReference>
<evidence type="ECO:0000259" key="15">
    <source>
        <dbReference type="PROSITE" id="PS51352"/>
    </source>
</evidence>
<comment type="caution">
    <text evidence="16">The sequence shown here is derived from an EMBL/GenBank/DDBJ whole genome shotgun (WGS) entry which is preliminary data.</text>
</comment>
<comment type="similarity">
    <text evidence="11">Belongs to the peroxiredoxin family. BCP/PrxQ subfamily.</text>
</comment>
<protein>
    <recommendedName>
        <fullName evidence="3">thioredoxin-dependent peroxiredoxin</fullName>
        <ecNumber evidence="3">1.11.1.24</ecNumber>
    </recommendedName>
    <alternativeName>
        <fullName evidence="13">Nuclear thiol peroxidase</fullName>
    </alternativeName>
    <alternativeName>
        <fullName evidence="10">Thioredoxin peroxidase</fullName>
    </alternativeName>
</protein>
<dbReference type="SUPFAM" id="SSF52833">
    <property type="entry name" value="Thioredoxin-like"/>
    <property type="match status" value="1"/>
</dbReference>
<comment type="subunit">
    <text evidence="2">Monomer.</text>
</comment>
<evidence type="ECO:0000256" key="11">
    <source>
        <dbReference type="ARBA" id="ARBA00038489"/>
    </source>
</evidence>
<dbReference type="AlphaFoldDB" id="A0A9P7UV68"/>
<comment type="subcellular location">
    <subcellularLocation>
        <location evidence="1">Nucleus</location>
    </subcellularLocation>
</comment>
<keyword evidence="6" id="KW-0560">Oxidoreductase</keyword>
<keyword evidence="9" id="KW-0676">Redox-active center</keyword>
<evidence type="ECO:0000256" key="10">
    <source>
        <dbReference type="ARBA" id="ARBA00032824"/>
    </source>
</evidence>
<dbReference type="GO" id="GO:0045454">
    <property type="term" value="P:cell redox homeostasis"/>
    <property type="evidence" value="ECO:0007669"/>
    <property type="project" value="TreeGrafter"/>
</dbReference>
<reference evidence="16" key="1">
    <citation type="journal article" date="2021" name="Genome Biol. Evol.">
        <title>The assembled and annotated genome of the fairy-ring fungus Marasmius oreades.</title>
        <authorList>
            <person name="Hiltunen M."/>
            <person name="Ament-Velasquez S.L."/>
            <person name="Johannesson H."/>
        </authorList>
    </citation>
    <scope>NUCLEOTIDE SEQUENCE</scope>
    <source>
        <strain evidence="16">03SP1</strain>
    </source>
</reference>
<dbReference type="InterPro" id="IPR050924">
    <property type="entry name" value="Peroxiredoxin_BCP/PrxQ"/>
</dbReference>
<feature type="compositionally biased region" description="Polar residues" evidence="14">
    <location>
        <begin position="1"/>
        <end position="18"/>
    </location>
</feature>
<evidence type="ECO:0000256" key="4">
    <source>
        <dbReference type="ARBA" id="ARBA00022559"/>
    </source>
</evidence>
<dbReference type="EMBL" id="CM032183">
    <property type="protein sequence ID" value="KAG7095000.1"/>
    <property type="molecule type" value="Genomic_DNA"/>
</dbReference>
<dbReference type="OrthoDB" id="338622at2759"/>
<dbReference type="PANTHER" id="PTHR42801">
    <property type="entry name" value="THIOREDOXIN-DEPENDENT PEROXIDE REDUCTASE"/>
    <property type="match status" value="1"/>
</dbReference>
<accession>A0A9P7UV68</accession>
<feature type="compositionally biased region" description="Low complexity" evidence="14">
    <location>
        <begin position="286"/>
        <end position="307"/>
    </location>
</feature>
<dbReference type="GO" id="GO:0034599">
    <property type="term" value="P:cellular response to oxidative stress"/>
    <property type="evidence" value="ECO:0007669"/>
    <property type="project" value="TreeGrafter"/>
</dbReference>
<dbReference type="GO" id="GO:0005634">
    <property type="term" value="C:nucleus"/>
    <property type="evidence" value="ECO:0007669"/>
    <property type="project" value="UniProtKB-SubCell"/>
</dbReference>
<evidence type="ECO:0000256" key="13">
    <source>
        <dbReference type="ARBA" id="ARBA00077538"/>
    </source>
</evidence>
<dbReference type="FunFam" id="3.40.30.10:FF:000157">
    <property type="entry name" value="DOT5p Nuclear thiol peroxidase"/>
    <property type="match status" value="1"/>
</dbReference>
<feature type="region of interest" description="Disordered" evidence="14">
    <location>
        <begin position="258"/>
        <end position="307"/>
    </location>
</feature>
<dbReference type="PROSITE" id="PS51352">
    <property type="entry name" value="THIOREDOXIN_2"/>
    <property type="match status" value="1"/>
</dbReference>
<name>A0A9P7UV68_9AGAR</name>
<dbReference type="RefSeq" id="XP_043011470.1">
    <property type="nucleotide sequence ID" value="XM_043150383.1"/>
</dbReference>
<comment type="catalytic activity">
    <reaction evidence="12">
        <text>a hydroperoxide + [thioredoxin]-dithiol = an alcohol + [thioredoxin]-disulfide + H2O</text>
        <dbReference type="Rhea" id="RHEA:62620"/>
        <dbReference type="Rhea" id="RHEA-COMP:10698"/>
        <dbReference type="Rhea" id="RHEA-COMP:10700"/>
        <dbReference type="ChEBI" id="CHEBI:15377"/>
        <dbReference type="ChEBI" id="CHEBI:29950"/>
        <dbReference type="ChEBI" id="CHEBI:30879"/>
        <dbReference type="ChEBI" id="CHEBI:35924"/>
        <dbReference type="ChEBI" id="CHEBI:50058"/>
        <dbReference type="EC" id="1.11.1.24"/>
    </reaction>
</comment>
<evidence type="ECO:0000256" key="5">
    <source>
        <dbReference type="ARBA" id="ARBA00022862"/>
    </source>
</evidence>
<dbReference type="GO" id="GO:0005737">
    <property type="term" value="C:cytoplasm"/>
    <property type="evidence" value="ECO:0007669"/>
    <property type="project" value="TreeGrafter"/>
</dbReference>
<sequence>MSSTTPEPVADATSTSTVPEVEVKSASETAEADAEASNEAAQETANDSAAPSTRRSSRISAQPLKEQPKPKKAVAAKNQKKRTAEEAQEEGGEATEKNGTANKKTKTVVPDIPSIDIGDPLPNLTLKNEKDEDVDVSKLAAVKGVVIFLVPKADTPGCTTQACGFRDLYSEFSGLGYDVYGLSADTTSAQNKWQSKKNLSYSLLSDPKRVFIAALGAADKNKTKRSHFVFEKGTGKLIERKNPVKPTDSPTLALDFIKQHGKSPAEAMEAPEAKTATAEDTSNGHADPPAVADETTTAEAEPAPMET</sequence>
<evidence type="ECO:0000256" key="7">
    <source>
        <dbReference type="ARBA" id="ARBA00023157"/>
    </source>
</evidence>
<evidence type="ECO:0000256" key="9">
    <source>
        <dbReference type="ARBA" id="ARBA00023284"/>
    </source>
</evidence>
<dbReference type="CDD" id="cd03017">
    <property type="entry name" value="PRX_BCP"/>
    <property type="match status" value="1"/>
</dbReference>
<dbReference type="KEGG" id="more:E1B28_005794"/>
<evidence type="ECO:0000256" key="8">
    <source>
        <dbReference type="ARBA" id="ARBA00023242"/>
    </source>
</evidence>
<evidence type="ECO:0000256" key="6">
    <source>
        <dbReference type="ARBA" id="ARBA00023002"/>
    </source>
</evidence>
<dbReference type="InterPro" id="IPR000866">
    <property type="entry name" value="AhpC/TSA"/>
</dbReference>
<dbReference type="InterPro" id="IPR013766">
    <property type="entry name" value="Thioredoxin_domain"/>
</dbReference>
<keyword evidence="17" id="KW-1185">Reference proteome</keyword>
<dbReference type="Proteomes" id="UP001049176">
    <property type="component" value="Chromosome 3"/>
</dbReference>
<dbReference type="EC" id="1.11.1.24" evidence="3"/>
<feature type="compositionally biased region" description="Basic residues" evidence="14">
    <location>
        <begin position="70"/>
        <end position="81"/>
    </location>
</feature>
<feature type="compositionally biased region" description="Polar residues" evidence="14">
    <location>
        <begin position="44"/>
        <end position="60"/>
    </location>
</feature>
<evidence type="ECO:0000256" key="2">
    <source>
        <dbReference type="ARBA" id="ARBA00011245"/>
    </source>
</evidence>
<proteinExistence type="inferred from homology"/>
<evidence type="ECO:0000256" key="12">
    <source>
        <dbReference type="ARBA" id="ARBA00049091"/>
    </source>
</evidence>
<evidence type="ECO:0000256" key="3">
    <source>
        <dbReference type="ARBA" id="ARBA00013017"/>
    </source>
</evidence>
<gene>
    <name evidence="16" type="ORF">E1B28_005794</name>
</gene>
<dbReference type="Gene3D" id="3.40.30.10">
    <property type="entry name" value="Glutaredoxin"/>
    <property type="match status" value="1"/>
</dbReference>
<keyword evidence="5" id="KW-0049">Antioxidant</keyword>
<keyword evidence="7" id="KW-1015">Disulfide bond</keyword>
<dbReference type="PANTHER" id="PTHR42801:SF23">
    <property type="entry name" value="PEROXIREDOXIN DOT5"/>
    <property type="match status" value="1"/>
</dbReference>
<dbReference type="GeneID" id="66074870"/>
<keyword evidence="4" id="KW-0575">Peroxidase</keyword>
<feature type="region of interest" description="Disordered" evidence="14">
    <location>
        <begin position="1"/>
        <end position="119"/>
    </location>
</feature>
<dbReference type="Pfam" id="PF00578">
    <property type="entry name" value="AhpC-TSA"/>
    <property type="match status" value="1"/>
</dbReference>
<feature type="domain" description="Thioredoxin" evidence="15">
    <location>
        <begin position="115"/>
        <end position="262"/>
    </location>
</feature>
<organism evidence="16 17">
    <name type="scientific">Marasmius oreades</name>
    <name type="common">fairy-ring Marasmius</name>
    <dbReference type="NCBI Taxonomy" id="181124"/>
    <lineage>
        <taxon>Eukaryota</taxon>
        <taxon>Fungi</taxon>
        <taxon>Dikarya</taxon>
        <taxon>Basidiomycota</taxon>
        <taxon>Agaricomycotina</taxon>
        <taxon>Agaricomycetes</taxon>
        <taxon>Agaricomycetidae</taxon>
        <taxon>Agaricales</taxon>
        <taxon>Marasmiineae</taxon>
        <taxon>Marasmiaceae</taxon>
        <taxon>Marasmius</taxon>
    </lineage>
</organism>
<dbReference type="InterPro" id="IPR036249">
    <property type="entry name" value="Thioredoxin-like_sf"/>
</dbReference>
<evidence type="ECO:0000256" key="1">
    <source>
        <dbReference type="ARBA" id="ARBA00004123"/>
    </source>
</evidence>